<evidence type="ECO:0000313" key="2">
    <source>
        <dbReference type="EMBL" id="PSL24650.1"/>
    </source>
</evidence>
<dbReference type="AlphaFoldDB" id="A0A2P8FSE6"/>
<dbReference type="OrthoDB" id="957919at2"/>
<dbReference type="EMBL" id="PYAS01000013">
    <property type="protein sequence ID" value="PSL24650.1"/>
    <property type="molecule type" value="Genomic_DNA"/>
</dbReference>
<gene>
    <name evidence="2" type="ORF">CLV60_11374</name>
</gene>
<organism evidence="2 3">
    <name type="scientific">Dyadobacter jiangsuensis</name>
    <dbReference type="NCBI Taxonomy" id="1591085"/>
    <lineage>
        <taxon>Bacteria</taxon>
        <taxon>Pseudomonadati</taxon>
        <taxon>Bacteroidota</taxon>
        <taxon>Cytophagia</taxon>
        <taxon>Cytophagales</taxon>
        <taxon>Spirosomataceae</taxon>
        <taxon>Dyadobacter</taxon>
    </lineage>
</organism>
<keyword evidence="3" id="KW-1185">Reference proteome</keyword>
<keyword evidence="1" id="KW-0472">Membrane</keyword>
<dbReference type="RefSeq" id="WP_106597995.1">
    <property type="nucleotide sequence ID" value="NZ_PYAS01000013.1"/>
</dbReference>
<accession>A0A2P8FSE6</accession>
<comment type="caution">
    <text evidence="2">The sequence shown here is derived from an EMBL/GenBank/DDBJ whole genome shotgun (WGS) entry which is preliminary data.</text>
</comment>
<reference evidence="2 3" key="1">
    <citation type="submission" date="2018-03" db="EMBL/GenBank/DDBJ databases">
        <title>Genomic Encyclopedia of Archaeal and Bacterial Type Strains, Phase II (KMG-II): from individual species to whole genera.</title>
        <authorList>
            <person name="Goeker M."/>
        </authorList>
    </citation>
    <scope>NUCLEOTIDE SEQUENCE [LARGE SCALE GENOMIC DNA]</scope>
    <source>
        <strain evidence="2 3">DSM 29057</strain>
    </source>
</reference>
<protein>
    <submittedName>
        <fullName evidence="2">Uncharacterized protein</fullName>
    </submittedName>
</protein>
<keyword evidence="1" id="KW-0812">Transmembrane</keyword>
<evidence type="ECO:0000313" key="3">
    <source>
        <dbReference type="Proteomes" id="UP000241964"/>
    </source>
</evidence>
<name>A0A2P8FSE6_9BACT</name>
<keyword evidence="1" id="KW-1133">Transmembrane helix</keyword>
<dbReference type="Proteomes" id="UP000241964">
    <property type="component" value="Unassembled WGS sequence"/>
</dbReference>
<proteinExistence type="predicted"/>
<evidence type="ECO:0000256" key="1">
    <source>
        <dbReference type="SAM" id="Phobius"/>
    </source>
</evidence>
<feature type="transmembrane region" description="Helical" evidence="1">
    <location>
        <begin position="21"/>
        <end position="38"/>
    </location>
</feature>
<sequence length="165" mass="18035">MPSKRGKKSKFKKVLIPVLKWASAIIPVCVFIYILYYYKQLDFLKPKEQVKTETKVLTSGDSLQAGIGGSEELAAQIHVTNNEWHQVGGLAIHNMVIENTSASPVKSVEVEFKYLNDVQAVVTSKVITIKTPVPAKKSAKVSGLSVGYVNNSVVGCDVKVLSARM</sequence>